<organism evidence="6 7">
    <name type="scientific">Canicola haemoglobinophilus</name>
    <dbReference type="NCBI Taxonomy" id="733"/>
    <lineage>
        <taxon>Bacteria</taxon>
        <taxon>Pseudomonadati</taxon>
        <taxon>Pseudomonadota</taxon>
        <taxon>Gammaproteobacteria</taxon>
        <taxon>Pasteurellales</taxon>
        <taxon>Pasteurellaceae</taxon>
        <taxon>Canicola</taxon>
    </lineage>
</organism>
<evidence type="ECO:0000256" key="3">
    <source>
        <dbReference type="ARBA" id="ARBA00022840"/>
    </source>
</evidence>
<dbReference type="Proteomes" id="UP000254496">
    <property type="component" value="Unassembled WGS sequence"/>
</dbReference>
<evidence type="ECO:0000256" key="2">
    <source>
        <dbReference type="ARBA" id="ARBA00022741"/>
    </source>
</evidence>
<comment type="similarity">
    <text evidence="1">Belongs to the heat shock protein 90 family.</text>
</comment>
<name>A0AB38HEQ8_9PAST</name>
<comment type="caution">
    <text evidence="6">The sequence shown here is derived from an EMBL/GenBank/DDBJ whole genome shotgun (WGS) entry which is preliminary data.</text>
</comment>
<evidence type="ECO:0000256" key="1">
    <source>
        <dbReference type="ARBA" id="ARBA00008239"/>
    </source>
</evidence>
<dbReference type="EMBL" id="UGHJ01000003">
    <property type="protein sequence ID" value="STO91827.1"/>
    <property type="molecule type" value="Genomic_DNA"/>
</dbReference>
<gene>
    <name evidence="6" type="primary">htpG_2</name>
    <name evidence="6" type="ORF">NCTC8540_02333</name>
</gene>
<dbReference type="GO" id="GO:0051082">
    <property type="term" value="F:unfolded protein binding"/>
    <property type="evidence" value="ECO:0007669"/>
    <property type="project" value="InterPro"/>
</dbReference>
<proteinExistence type="inferred from homology"/>
<dbReference type="InterPro" id="IPR036890">
    <property type="entry name" value="HATPase_C_sf"/>
</dbReference>
<reference evidence="6 7" key="1">
    <citation type="submission" date="2018-06" db="EMBL/GenBank/DDBJ databases">
        <authorList>
            <consortium name="Pathogen Informatics"/>
            <person name="Doyle S."/>
        </authorList>
    </citation>
    <scope>NUCLEOTIDE SEQUENCE [LARGE SCALE GENOMIC DNA]</scope>
    <source>
        <strain evidence="6 7">NCTC8540</strain>
    </source>
</reference>
<dbReference type="Gene3D" id="3.30.565.10">
    <property type="entry name" value="Histidine kinase-like ATPase, C-terminal domain"/>
    <property type="match status" value="1"/>
</dbReference>
<dbReference type="SUPFAM" id="SSF55874">
    <property type="entry name" value="ATPase domain of HSP90 chaperone/DNA topoisomerase II/histidine kinase"/>
    <property type="match status" value="1"/>
</dbReference>
<dbReference type="Pfam" id="PF02518">
    <property type="entry name" value="HATPase_c"/>
    <property type="match status" value="1"/>
</dbReference>
<dbReference type="InterPro" id="IPR020575">
    <property type="entry name" value="Hsp90_N"/>
</dbReference>
<dbReference type="GO" id="GO:0140662">
    <property type="term" value="F:ATP-dependent protein folding chaperone"/>
    <property type="evidence" value="ECO:0007669"/>
    <property type="project" value="InterPro"/>
</dbReference>
<dbReference type="PANTHER" id="PTHR11528">
    <property type="entry name" value="HEAT SHOCK PROTEIN 90 FAMILY MEMBER"/>
    <property type="match status" value="1"/>
</dbReference>
<evidence type="ECO:0000313" key="6">
    <source>
        <dbReference type="EMBL" id="STO91827.1"/>
    </source>
</evidence>
<sequence>MVFQSEVKQLLQLMIHSLYSNKEIFLRELISNASDAADNCVSSLIAPELYEGDGDLKCGSVFDADKGTLTISDNGIGMTENKRLIILVLLQNLEQRIFDRTWTRSRER</sequence>
<feature type="domain" description="Histidine kinase/HSP90-like ATPase" evidence="5">
    <location>
        <begin position="23"/>
        <end position="104"/>
    </location>
</feature>
<keyword evidence="2" id="KW-0547">Nucleotide-binding</keyword>
<dbReference type="InterPro" id="IPR019805">
    <property type="entry name" value="Heat_shock_protein_90_CS"/>
</dbReference>
<dbReference type="GO" id="GO:0016887">
    <property type="term" value="F:ATP hydrolysis activity"/>
    <property type="evidence" value="ECO:0007669"/>
    <property type="project" value="InterPro"/>
</dbReference>
<protein>
    <submittedName>
        <fullName evidence="6">Heat shock protein 90</fullName>
    </submittedName>
</protein>
<evidence type="ECO:0000256" key="4">
    <source>
        <dbReference type="ARBA" id="ARBA00023186"/>
    </source>
</evidence>
<dbReference type="PRINTS" id="PR00775">
    <property type="entry name" value="HEATSHOCK90"/>
</dbReference>
<dbReference type="AlphaFoldDB" id="A0AB38HEQ8"/>
<dbReference type="PROSITE" id="PS00298">
    <property type="entry name" value="HSP90"/>
    <property type="match status" value="1"/>
</dbReference>
<dbReference type="GO" id="GO:0005524">
    <property type="term" value="F:ATP binding"/>
    <property type="evidence" value="ECO:0007669"/>
    <property type="project" value="UniProtKB-KW"/>
</dbReference>
<evidence type="ECO:0000313" key="7">
    <source>
        <dbReference type="Proteomes" id="UP000254496"/>
    </source>
</evidence>
<evidence type="ECO:0000259" key="5">
    <source>
        <dbReference type="Pfam" id="PF02518"/>
    </source>
</evidence>
<keyword evidence="4" id="KW-0143">Chaperone</keyword>
<dbReference type="InterPro" id="IPR001404">
    <property type="entry name" value="Hsp90_fam"/>
</dbReference>
<accession>A0AB38HEQ8</accession>
<keyword evidence="6" id="KW-0346">Stress response</keyword>
<keyword evidence="3" id="KW-0067">ATP-binding</keyword>
<dbReference type="InterPro" id="IPR003594">
    <property type="entry name" value="HATPase_dom"/>
</dbReference>